<keyword evidence="4" id="KW-1185">Reference proteome</keyword>
<keyword evidence="3" id="KW-0808">Transferase</keyword>
<dbReference type="OrthoDB" id="9806359at2"/>
<dbReference type="InterPro" id="IPR051161">
    <property type="entry name" value="Mannose-6P_isomerase_type2"/>
</dbReference>
<protein>
    <submittedName>
        <fullName evidence="3">Mannose-1-phosphate guanyltransferase</fullName>
    </submittedName>
</protein>
<dbReference type="Pfam" id="PF00483">
    <property type="entry name" value="NTP_transferase"/>
    <property type="match status" value="1"/>
</dbReference>
<gene>
    <name evidence="3" type="ORF">PATL70BA_2713</name>
</gene>
<evidence type="ECO:0000313" key="3">
    <source>
        <dbReference type="EMBL" id="VDN48616.1"/>
    </source>
</evidence>
<dbReference type="PANTHER" id="PTHR46390:SF1">
    <property type="entry name" value="MANNOSE-1-PHOSPHATE GUANYLYLTRANSFERASE"/>
    <property type="match status" value="1"/>
</dbReference>
<dbReference type="GO" id="GO:0009298">
    <property type="term" value="P:GDP-mannose biosynthetic process"/>
    <property type="evidence" value="ECO:0007669"/>
    <property type="project" value="TreeGrafter"/>
</dbReference>
<name>A0A3P7S182_9FIRM</name>
<dbReference type="PANTHER" id="PTHR46390">
    <property type="entry name" value="MANNOSE-1-PHOSPHATE GUANYLYLTRANSFERASE"/>
    <property type="match status" value="1"/>
</dbReference>
<dbReference type="KEGG" id="cbar:PATL70BA_2713"/>
<evidence type="ECO:0000259" key="1">
    <source>
        <dbReference type="Pfam" id="PF00483"/>
    </source>
</evidence>
<dbReference type="SUPFAM" id="SSF53448">
    <property type="entry name" value="Nucleotide-diphospho-sugar transferases"/>
    <property type="match status" value="1"/>
</dbReference>
<evidence type="ECO:0000313" key="4">
    <source>
        <dbReference type="Proteomes" id="UP000279029"/>
    </source>
</evidence>
<proteinExistence type="predicted"/>
<dbReference type="EMBL" id="LR130778">
    <property type="protein sequence ID" value="VDN48616.1"/>
    <property type="molecule type" value="Genomic_DNA"/>
</dbReference>
<feature type="domain" description="MannoseP isomerase/GMP-like beta-helix" evidence="2">
    <location>
        <begin position="301"/>
        <end position="346"/>
    </location>
</feature>
<feature type="domain" description="Nucleotidyl transferase" evidence="1">
    <location>
        <begin position="4"/>
        <end position="288"/>
    </location>
</feature>
<dbReference type="InterPro" id="IPR005835">
    <property type="entry name" value="NTP_transferase_dom"/>
</dbReference>
<dbReference type="Gene3D" id="3.90.550.10">
    <property type="entry name" value="Spore Coat Polysaccharide Biosynthesis Protein SpsA, Chain A"/>
    <property type="match status" value="1"/>
</dbReference>
<accession>A0A3P7S182</accession>
<dbReference type="InterPro" id="IPR054566">
    <property type="entry name" value="ManC/GMP-like_b-helix"/>
</dbReference>
<sequence>MACALIMAGGCGQRLWPLSTKTHPKQLLSLFSEKSMIWETVDRIKEVIPYERIFIGTNALQAGSIIEQLPMLPQDNIIIEPIFKDTAAAIGYGSLYISNRYPHTQLVVLPSDHLIKDGDTFCEVLRKGIAEAKLNNTIVTLGIQPNRAETSFGYIEVGLEAEVNKVWKTKCFCEKPDQVTANNYMKSGRHLWNSGMYIFNLDDIMKEIARYMPNHFAILTTIKQYIDKDLTGIALAEATQYLFEHFDRISIDYGIMEQVKNLRVIPCDIGWNDVGSFNAFEEVFDKNENGSIICKASVKEINAYNNIVYLEEDEVALIGVENLVVVKSEGKLLICHKNAIQDIKKIFQ</sequence>
<dbReference type="RefSeq" id="WP_125137728.1">
    <property type="nucleotide sequence ID" value="NZ_LR130778.1"/>
</dbReference>
<evidence type="ECO:0000259" key="2">
    <source>
        <dbReference type="Pfam" id="PF22640"/>
    </source>
</evidence>
<dbReference type="Pfam" id="PF22640">
    <property type="entry name" value="ManC_GMP_beta-helix"/>
    <property type="match status" value="1"/>
</dbReference>
<dbReference type="InterPro" id="IPR029044">
    <property type="entry name" value="Nucleotide-diphossugar_trans"/>
</dbReference>
<organism evidence="3 4">
    <name type="scientific">Petrocella atlantisensis</name>
    <dbReference type="NCBI Taxonomy" id="2173034"/>
    <lineage>
        <taxon>Bacteria</taxon>
        <taxon>Bacillati</taxon>
        <taxon>Bacillota</taxon>
        <taxon>Clostridia</taxon>
        <taxon>Lachnospirales</taxon>
        <taxon>Vallitaleaceae</taxon>
        <taxon>Petrocella</taxon>
    </lineage>
</organism>
<dbReference type="SUPFAM" id="SSF159283">
    <property type="entry name" value="Guanosine diphospho-D-mannose pyrophosphorylase/mannose-6-phosphate isomerase linker domain"/>
    <property type="match status" value="1"/>
</dbReference>
<dbReference type="AlphaFoldDB" id="A0A3P7S182"/>
<dbReference type="InterPro" id="IPR049577">
    <property type="entry name" value="GMPP_N"/>
</dbReference>
<dbReference type="CDD" id="cd02509">
    <property type="entry name" value="GDP-M1P_Guanylyltransferase"/>
    <property type="match status" value="1"/>
</dbReference>
<dbReference type="Proteomes" id="UP000279029">
    <property type="component" value="Chromosome"/>
</dbReference>
<dbReference type="GO" id="GO:0004475">
    <property type="term" value="F:mannose-1-phosphate guanylyltransferase (GTP) activity"/>
    <property type="evidence" value="ECO:0007669"/>
    <property type="project" value="InterPro"/>
</dbReference>
<reference evidence="3 4" key="1">
    <citation type="submission" date="2018-09" db="EMBL/GenBank/DDBJ databases">
        <authorList>
            <person name="Postec A."/>
        </authorList>
    </citation>
    <scope>NUCLEOTIDE SEQUENCE [LARGE SCALE GENOMIC DNA]</scope>
    <source>
        <strain evidence="3">70B-A</strain>
    </source>
</reference>